<feature type="transmembrane region" description="Helical" evidence="1">
    <location>
        <begin position="73"/>
        <end position="92"/>
    </location>
</feature>
<reference evidence="3 4" key="1">
    <citation type="submission" date="2019-03" db="EMBL/GenBank/DDBJ databases">
        <title>Draft genome of Brevundimonas sp. a heavy metal resistant soil bacteria.</title>
        <authorList>
            <person name="Soto J."/>
        </authorList>
    </citation>
    <scope>NUCLEOTIDE SEQUENCE [LARGE SCALE GENOMIC DNA]</scope>
    <source>
        <strain evidence="3 4">B-10</strain>
    </source>
</reference>
<evidence type="ECO:0000313" key="4">
    <source>
        <dbReference type="Proteomes" id="UP000298216"/>
    </source>
</evidence>
<name>A0A4Y9S1U0_9CAUL</name>
<sequence>MDRDKPLKKSETVEIRLPHATKTAFMARCRAEGRTASDAIRRFIDAELSQTSSTRRSPRLAPRLAPRLSWRPLLAAAVAGLALGAVAAPSLAQSSPPSRAAFDRMDRNHDGVVSFDEYRAR</sequence>
<keyword evidence="4" id="KW-1185">Reference proteome</keyword>
<feature type="domain" description="EF-hand" evidence="2">
    <location>
        <begin position="93"/>
        <end position="121"/>
    </location>
</feature>
<proteinExistence type="predicted"/>
<dbReference type="GO" id="GO:0005509">
    <property type="term" value="F:calcium ion binding"/>
    <property type="evidence" value="ECO:0007669"/>
    <property type="project" value="InterPro"/>
</dbReference>
<dbReference type="PROSITE" id="PS50222">
    <property type="entry name" value="EF_HAND_2"/>
    <property type="match status" value="1"/>
</dbReference>
<dbReference type="AlphaFoldDB" id="A0A4Y9S1U0"/>
<dbReference type="PROSITE" id="PS00018">
    <property type="entry name" value="EF_HAND_1"/>
    <property type="match status" value="1"/>
</dbReference>
<dbReference type="InterPro" id="IPR002048">
    <property type="entry name" value="EF_hand_dom"/>
</dbReference>
<dbReference type="InterPro" id="IPR018247">
    <property type="entry name" value="EF_Hand_1_Ca_BS"/>
</dbReference>
<comment type="caution">
    <text evidence="3">The sequence shown here is derived from an EMBL/GenBank/DDBJ whole genome shotgun (WGS) entry which is preliminary data.</text>
</comment>
<dbReference type="OrthoDB" id="7189925at2"/>
<organism evidence="3 4">
    <name type="scientific">Brevundimonas intermedia</name>
    <dbReference type="NCBI Taxonomy" id="74315"/>
    <lineage>
        <taxon>Bacteria</taxon>
        <taxon>Pseudomonadati</taxon>
        <taxon>Pseudomonadota</taxon>
        <taxon>Alphaproteobacteria</taxon>
        <taxon>Caulobacterales</taxon>
        <taxon>Caulobacteraceae</taxon>
        <taxon>Brevundimonas</taxon>
    </lineage>
</organism>
<evidence type="ECO:0000256" key="1">
    <source>
        <dbReference type="SAM" id="Phobius"/>
    </source>
</evidence>
<keyword evidence="1" id="KW-1133">Transmembrane helix</keyword>
<evidence type="ECO:0000313" key="3">
    <source>
        <dbReference type="EMBL" id="TFW15340.1"/>
    </source>
</evidence>
<dbReference type="Gene3D" id="1.10.238.10">
    <property type="entry name" value="EF-hand"/>
    <property type="match status" value="1"/>
</dbReference>
<accession>A0A4Y9S1U0</accession>
<gene>
    <name evidence="3" type="ORF">EGY25_00075</name>
</gene>
<keyword evidence="1" id="KW-0472">Membrane</keyword>
<evidence type="ECO:0000259" key="2">
    <source>
        <dbReference type="PROSITE" id="PS50222"/>
    </source>
</evidence>
<protein>
    <recommendedName>
        <fullName evidence="2">EF-hand domain-containing protein</fullName>
    </recommendedName>
</protein>
<dbReference type="Proteomes" id="UP000298216">
    <property type="component" value="Unassembled WGS sequence"/>
</dbReference>
<keyword evidence="1" id="KW-0812">Transmembrane</keyword>
<dbReference type="EMBL" id="SPVH01000001">
    <property type="protein sequence ID" value="TFW15340.1"/>
    <property type="molecule type" value="Genomic_DNA"/>
</dbReference>